<evidence type="ECO:0000256" key="3">
    <source>
        <dbReference type="ARBA" id="ARBA00023163"/>
    </source>
</evidence>
<evidence type="ECO:0000256" key="2">
    <source>
        <dbReference type="ARBA" id="ARBA00023125"/>
    </source>
</evidence>
<dbReference type="SMART" id="SM00421">
    <property type="entry name" value="HTH_LUXR"/>
    <property type="match status" value="1"/>
</dbReference>
<keyword evidence="4" id="KW-0812">Transmembrane</keyword>
<reference evidence="7" key="3">
    <citation type="journal article" date="2019" name="Microbiol. Resour. Announc.">
        <title>Draft Genome Sequences of Type Strains of Gordonibacter faecihominis, Paraeggerthella hongkongensis, Parvibacter caecicola,Slackia equolifaciens, Slackia faecicanis, and Slackia isoflavoniconvertens.</title>
        <authorList>
            <person name="Danylec N."/>
            <person name="Stoll D.A."/>
            <person name="Dotsch A."/>
            <person name="Huch M."/>
        </authorList>
    </citation>
    <scope>NUCLEOTIDE SEQUENCE</scope>
    <source>
        <strain evidence="7">DSM 16107</strain>
    </source>
</reference>
<feature type="transmembrane region" description="Helical" evidence="4">
    <location>
        <begin position="244"/>
        <end position="262"/>
    </location>
</feature>
<feature type="transmembrane region" description="Helical" evidence="4">
    <location>
        <begin position="64"/>
        <end position="82"/>
    </location>
</feature>
<keyword evidence="4" id="KW-0472">Membrane</keyword>
<feature type="transmembrane region" description="Helical" evidence="4">
    <location>
        <begin position="395"/>
        <end position="416"/>
    </location>
</feature>
<dbReference type="PANTHER" id="PTHR44688:SF16">
    <property type="entry name" value="DNA-BINDING TRANSCRIPTIONAL ACTIVATOR DEVR_DOSR"/>
    <property type="match status" value="1"/>
</dbReference>
<feature type="transmembrane region" description="Helical" evidence="4">
    <location>
        <begin position="125"/>
        <end position="145"/>
    </location>
</feature>
<dbReference type="EMBL" id="QICC01000078">
    <property type="protein sequence ID" value="RNM40506.1"/>
    <property type="molecule type" value="Genomic_DNA"/>
</dbReference>
<feature type="transmembrane region" description="Helical" evidence="4">
    <location>
        <begin position="157"/>
        <end position="175"/>
    </location>
</feature>
<dbReference type="InterPro" id="IPR036388">
    <property type="entry name" value="WH-like_DNA-bd_sf"/>
</dbReference>
<evidence type="ECO:0000313" key="6">
    <source>
        <dbReference type="EMBL" id="RDB67778.1"/>
    </source>
</evidence>
<proteinExistence type="predicted"/>
<feature type="transmembrane region" description="Helical" evidence="4">
    <location>
        <begin position="282"/>
        <end position="299"/>
    </location>
</feature>
<feature type="transmembrane region" description="Helical" evidence="4">
    <location>
        <begin position="306"/>
        <end position="326"/>
    </location>
</feature>
<dbReference type="SUPFAM" id="SSF46894">
    <property type="entry name" value="C-terminal effector domain of the bipartite response regulators"/>
    <property type="match status" value="1"/>
</dbReference>
<feature type="transmembrane region" description="Helical" evidence="4">
    <location>
        <begin position="94"/>
        <end position="113"/>
    </location>
</feature>
<gene>
    <name evidence="6" type="ORF">C1876_11820</name>
    <name evidence="7" type="ORF">DMP09_14065</name>
</gene>
<dbReference type="InterPro" id="IPR016032">
    <property type="entry name" value="Sig_transdc_resp-reg_C-effctor"/>
</dbReference>
<evidence type="ECO:0000313" key="9">
    <source>
        <dbReference type="Proteomes" id="UP000270112"/>
    </source>
</evidence>
<dbReference type="EMBL" id="PPTT01000021">
    <property type="protein sequence ID" value="RDB67778.1"/>
    <property type="molecule type" value="Genomic_DNA"/>
</dbReference>
<dbReference type="InterPro" id="IPR000792">
    <property type="entry name" value="Tscrpt_reg_LuxR_C"/>
</dbReference>
<sequence>MGKFRLGALNKRIKLSAFSFDLQATIVVGFALHWTWVWVTFWSSTFYSASPAASGVTQHVPLEPLWLLSLLTNVLCYGGLFLMTKKRPVFGRSAVVPLVAAFLTLVGTFLVSYPSAASFGDASSLAYVLGALLTGVGSAIEVILWGELLATLGPRQTIVYSVLATVVGSACYLLITFLPGQVARFLTVVLPVAEMWLFTRKQSIVRTARLASDEPDGESAEGVAKGARGAKGARKPRLTASRKALLEIAGISLFFGLSYGVMRGFFSFGGTHLTIVRDYLNIGALILGAMAILVTTSVFRMDLRHMTYQVALPLMAAGFIFFSLTYPLDLIGFAVHQLGYQYFYIIIWALWAILARKLNKPVARFASLSMMMLMAGQLLGSIVGAQLVAIATDRYTMAIVAACSVFVILLVALFAFESPFPASGWSMFDPLAQDGPAPRFKRSLKKLAEMRGLSPRETEVLELLAKGRNCSFISTQLVISDETAKTHIKRIYRKFGVHSQQALLDMIELDGDCH</sequence>
<evidence type="ECO:0000313" key="7">
    <source>
        <dbReference type="EMBL" id="RNM40506.1"/>
    </source>
</evidence>
<dbReference type="PANTHER" id="PTHR44688">
    <property type="entry name" value="DNA-BINDING TRANSCRIPTIONAL ACTIVATOR DEVR_DOSR"/>
    <property type="match status" value="1"/>
</dbReference>
<dbReference type="CDD" id="cd06170">
    <property type="entry name" value="LuxR_C_like"/>
    <property type="match status" value="1"/>
</dbReference>
<keyword evidence="4" id="KW-1133">Transmembrane helix</keyword>
<protein>
    <submittedName>
        <fullName evidence="7">LuxR family transcriptional regulator</fullName>
    </submittedName>
</protein>
<dbReference type="Proteomes" id="UP000253817">
    <property type="component" value="Unassembled WGS sequence"/>
</dbReference>
<evidence type="ECO:0000313" key="8">
    <source>
        <dbReference type="Proteomes" id="UP000253817"/>
    </source>
</evidence>
<dbReference type="RefSeq" id="WP_114546925.1">
    <property type="nucleotide sequence ID" value="NZ_CALJMG010000095.1"/>
</dbReference>
<reference evidence="6 8" key="1">
    <citation type="journal article" date="2018" name="Elife">
        <title>Discovery and characterization of a prevalent human gut bacterial enzyme sufficient for the inactivation of a family of plant toxins.</title>
        <authorList>
            <person name="Koppel N."/>
            <person name="Bisanz J.E."/>
            <person name="Pandelia M.E."/>
            <person name="Turnbaugh P.J."/>
            <person name="Balskus E.P."/>
        </authorList>
    </citation>
    <scope>NUCLEOTIDE SEQUENCE [LARGE SCALE GENOMIC DNA]</scope>
    <source>
        <strain evidence="6 8">DSM 16107</strain>
    </source>
</reference>
<feature type="transmembrane region" description="Helical" evidence="4">
    <location>
        <begin position="367"/>
        <end position="389"/>
    </location>
</feature>
<reference evidence="9" key="2">
    <citation type="submission" date="2018-05" db="EMBL/GenBank/DDBJ databases">
        <title>Genome Sequencing of selected type strains of the family Eggerthellaceae.</title>
        <authorList>
            <person name="Danylec N."/>
            <person name="Stoll D.A."/>
            <person name="Doetsch A."/>
            <person name="Huch M."/>
        </authorList>
    </citation>
    <scope>NUCLEOTIDE SEQUENCE [LARGE SCALE GENOMIC DNA]</scope>
    <source>
        <strain evidence="9">DSM 16107</strain>
    </source>
</reference>
<dbReference type="GO" id="GO:0006355">
    <property type="term" value="P:regulation of DNA-templated transcription"/>
    <property type="evidence" value="ECO:0007669"/>
    <property type="project" value="InterPro"/>
</dbReference>
<dbReference type="PROSITE" id="PS50043">
    <property type="entry name" value="HTH_LUXR_2"/>
    <property type="match status" value="1"/>
</dbReference>
<accession>A0A3N0IUZ8</accession>
<keyword evidence="3" id="KW-0804">Transcription</keyword>
<dbReference type="PRINTS" id="PR00038">
    <property type="entry name" value="HTHLUXR"/>
</dbReference>
<feature type="transmembrane region" description="Helical" evidence="4">
    <location>
        <begin position="338"/>
        <end position="355"/>
    </location>
</feature>
<dbReference type="SUPFAM" id="SSF103473">
    <property type="entry name" value="MFS general substrate transporter"/>
    <property type="match status" value="1"/>
</dbReference>
<organism evidence="7 9">
    <name type="scientific">Eggerthella sinensis</name>
    <dbReference type="NCBI Taxonomy" id="242230"/>
    <lineage>
        <taxon>Bacteria</taxon>
        <taxon>Bacillati</taxon>
        <taxon>Actinomycetota</taxon>
        <taxon>Coriobacteriia</taxon>
        <taxon>Eggerthellales</taxon>
        <taxon>Eggerthellaceae</taxon>
        <taxon>Eggerthella</taxon>
    </lineage>
</organism>
<dbReference type="InterPro" id="IPR036259">
    <property type="entry name" value="MFS_trans_sf"/>
</dbReference>
<feature type="transmembrane region" description="Helical" evidence="4">
    <location>
        <begin position="181"/>
        <end position="199"/>
    </location>
</feature>
<name>A0A3N0IUZ8_9ACTN</name>
<evidence type="ECO:0000259" key="5">
    <source>
        <dbReference type="PROSITE" id="PS50043"/>
    </source>
</evidence>
<keyword evidence="8" id="KW-1185">Reference proteome</keyword>
<dbReference type="AlphaFoldDB" id="A0A3N0IUZ8"/>
<comment type="caution">
    <text evidence="7">The sequence shown here is derived from an EMBL/GenBank/DDBJ whole genome shotgun (WGS) entry which is preliminary data.</text>
</comment>
<keyword evidence="2" id="KW-0238">DNA-binding</keyword>
<dbReference type="Pfam" id="PF00196">
    <property type="entry name" value="GerE"/>
    <property type="match status" value="1"/>
</dbReference>
<feature type="domain" description="HTH luxR-type" evidence="5">
    <location>
        <begin position="446"/>
        <end position="511"/>
    </location>
</feature>
<evidence type="ECO:0000256" key="4">
    <source>
        <dbReference type="SAM" id="Phobius"/>
    </source>
</evidence>
<evidence type="ECO:0000256" key="1">
    <source>
        <dbReference type="ARBA" id="ARBA00023015"/>
    </source>
</evidence>
<feature type="transmembrane region" description="Helical" evidence="4">
    <location>
        <begin position="20"/>
        <end position="44"/>
    </location>
</feature>
<dbReference type="Gene3D" id="1.10.10.10">
    <property type="entry name" value="Winged helix-like DNA-binding domain superfamily/Winged helix DNA-binding domain"/>
    <property type="match status" value="1"/>
</dbReference>
<keyword evidence="1" id="KW-0805">Transcription regulation</keyword>
<dbReference type="GO" id="GO:0003677">
    <property type="term" value="F:DNA binding"/>
    <property type="evidence" value="ECO:0007669"/>
    <property type="project" value="UniProtKB-KW"/>
</dbReference>
<dbReference type="Proteomes" id="UP000270112">
    <property type="component" value="Unassembled WGS sequence"/>
</dbReference>
<dbReference type="OrthoDB" id="3177360at2"/>